<dbReference type="SMART" id="SM00387">
    <property type="entry name" value="HATPase_c"/>
    <property type="match status" value="1"/>
</dbReference>
<evidence type="ECO:0000256" key="5">
    <source>
        <dbReference type="ARBA" id="ARBA00022723"/>
    </source>
</evidence>
<evidence type="ECO:0000256" key="10">
    <source>
        <dbReference type="ARBA" id="ARBA00023125"/>
    </source>
</evidence>
<feature type="domain" description="Toprim" evidence="12">
    <location>
        <begin position="470"/>
        <end position="584"/>
    </location>
</feature>
<comment type="caution">
    <text evidence="13">The sequence shown here is derived from an EMBL/GenBank/DDBJ whole genome shotgun (WGS) entry which is preliminary data.</text>
</comment>
<dbReference type="InterPro" id="IPR001241">
    <property type="entry name" value="Topo_IIA"/>
</dbReference>
<evidence type="ECO:0000256" key="11">
    <source>
        <dbReference type="ARBA" id="ARBA00023235"/>
    </source>
</evidence>
<dbReference type="FunFam" id="3.40.50.670:FF:000002">
    <property type="entry name" value="DNA gyrase subunit B"/>
    <property type="match status" value="1"/>
</dbReference>
<evidence type="ECO:0000256" key="4">
    <source>
        <dbReference type="ARBA" id="ARBA00012895"/>
    </source>
</evidence>
<evidence type="ECO:0000256" key="3">
    <source>
        <dbReference type="ARBA" id="ARBA00010708"/>
    </source>
</evidence>
<dbReference type="RefSeq" id="WP_185986904.1">
    <property type="nucleotide sequence ID" value="NZ_BAAALZ010000001.1"/>
</dbReference>
<dbReference type="AlphaFoldDB" id="A0A852R8Q8"/>
<dbReference type="EMBL" id="JACCBD010000001">
    <property type="protein sequence ID" value="NYD26809.1"/>
    <property type="molecule type" value="Genomic_DNA"/>
</dbReference>
<dbReference type="PROSITE" id="PS00177">
    <property type="entry name" value="TOPOISOMERASE_II"/>
    <property type="match status" value="1"/>
</dbReference>
<evidence type="ECO:0000256" key="8">
    <source>
        <dbReference type="ARBA" id="ARBA00022842"/>
    </source>
</evidence>
<name>A0A852R8Q8_9MICO</name>
<dbReference type="PROSITE" id="PS50880">
    <property type="entry name" value="TOPRIM"/>
    <property type="match status" value="1"/>
</dbReference>
<dbReference type="GO" id="GO:0003677">
    <property type="term" value="F:DNA binding"/>
    <property type="evidence" value="ECO:0007669"/>
    <property type="project" value="UniProtKB-KW"/>
</dbReference>
<dbReference type="Gene3D" id="3.30.565.10">
    <property type="entry name" value="Histidine kinase-like ATPase, C-terminal domain"/>
    <property type="match status" value="1"/>
</dbReference>
<dbReference type="InterPro" id="IPR018522">
    <property type="entry name" value="TopoIIA_CS"/>
</dbReference>
<dbReference type="SUPFAM" id="SSF55874">
    <property type="entry name" value="ATPase domain of HSP90 chaperone/DNA topoisomerase II/histidine kinase"/>
    <property type="match status" value="1"/>
</dbReference>
<dbReference type="EC" id="5.6.2.2" evidence="4"/>
<dbReference type="PANTHER" id="PTHR45866:SF1">
    <property type="entry name" value="DNA GYRASE SUBUNIT B, MITOCHONDRIAL"/>
    <property type="match status" value="1"/>
</dbReference>
<dbReference type="InterPro" id="IPR003594">
    <property type="entry name" value="HATPase_dom"/>
</dbReference>
<dbReference type="GO" id="GO:0005524">
    <property type="term" value="F:ATP binding"/>
    <property type="evidence" value="ECO:0007669"/>
    <property type="project" value="UniProtKB-KW"/>
</dbReference>
<dbReference type="InterPro" id="IPR013759">
    <property type="entry name" value="Topo_IIA_B_C"/>
</dbReference>
<keyword evidence="14" id="KW-1185">Reference proteome</keyword>
<dbReference type="InterPro" id="IPR020568">
    <property type="entry name" value="Ribosomal_Su5_D2-typ_SF"/>
</dbReference>
<keyword evidence="5" id="KW-0479">Metal-binding</keyword>
<dbReference type="InterPro" id="IPR013760">
    <property type="entry name" value="Topo_IIA-like_dom_sf"/>
</dbReference>
<gene>
    <name evidence="13" type="ORF">BJ960_001612</name>
</gene>
<accession>A0A852R8Q8</accession>
<dbReference type="FunFam" id="3.30.565.10:FF:000088">
    <property type="entry name" value="DNA topoisomerase (ATP-hydrolyzing)"/>
    <property type="match status" value="1"/>
</dbReference>
<dbReference type="InterPro" id="IPR000565">
    <property type="entry name" value="Topo_IIA_B"/>
</dbReference>
<keyword evidence="11 13" id="KW-0413">Isomerase</keyword>
<dbReference type="Gene3D" id="3.40.50.670">
    <property type="match status" value="1"/>
</dbReference>
<dbReference type="NCBIfam" id="NF004189">
    <property type="entry name" value="PRK05644.1"/>
    <property type="match status" value="1"/>
</dbReference>
<dbReference type="InterPro" id="IPR014721">
    <property type="entry name" value="Ribsml_uS5_D2-typ_fold_subgr"/>
</dbReference>
<keyword evidence="9" id="KW-0799">Topoisomerase</keyword>
<evidence type="ECO:0000313" key="13">
    <source>
        <dbReference type="EMBL" id="NYD26809.1"/>
    </source>
</evidence>
<evidence type="ECO:0000256" key="9">
    <source>
        <dbReference type="ARBA" id="ARBA00023029"/>
    </source>
</evidence>
<dbReference type="Proteomes" id="UP000586095">
    <property type="component" value="Unassembled WGS sequence"/>
</dbReference>
<dbReference type="InterPro" id="IPR013506">
    <property type="entry name" value="Topo_IIA_bsu_dom2"/>
</dbReference>
<dbReference type="Gene3D" id="3.30.230.10">
    <property type="match status" value="1"/>
</dbReference>
<reference evidence="13 14" key="1">
    <citation type="submission" date="2020-07" db="EMBL/GenBank/DDBJ databases">
        <title>Sequencing the genomes of 1000 actinobacteria strains.</title>
        <authorList>
            <person name="Klenk H.-P."/>
        </authorList>
    </citation>
    <scope>NUCLEOTIDE SEQUENCE [LARGE SCALE GENOMIC DNA]</scope>
    <source>
        <strain evidence="13 14">DSM 17380</strain>
    </source>
</reference>
<dbReference type="GO" id="GO:0034335">
    <property type="term" value="F:DNA negative supercoiling activity"/>
    <property type="evidence" value="ECO:0007669"/>
    <property type="project" value="UniProtKB-ARBA"/>
</dbReference>
<proteinExistence type="inferred from homology"/>
<dbReference type="CDD" id="cd00822">
    <property type="entry name" value="TopoII_Trans_DNA_gyrase"/>
    <property type="match status" value="1"/>
</dbReference>
<dbReference type="InterPro" id="IPR006171">
    <property type="entry name" value="TOPRIM_dom"/>
</dbReference>
<keyword evidence="10" id="KW-0238">DNA-binding</keyword>
<evidence type="ECO:0000313" key="14">
    <source>
        <dbReference type="Proteomes" id="UP000586095"/>
    </source>
</evidence>
<dbReference type="PANTHER" id="PTHR45866">
    <property type="entry name" value="DNA GYRASE/TOPOISOMERASE SUBUNIT B"/>
    <property type="match status" value="1"/>
</dbReference>
<keyword evidence="6" id="KW-0547">Nucleotide-binding</keyword>
<evidence type="ECO:0000259" key="12">
    <source>
        <dbReference type="PROSITE" id="PS50880"/>
    </source>
</evidence>
<evidence type="ECO:0000256" key="7">
    <source>
        <dbReference type="ARBA" id="ARBA00022840"/>
    </source>
</evidence>
<dbReference type="Pfam" id="PF01751">
    <property type="entry name" value="Toprim"/>
    <property type="match status" value="1"/>
</dbReference>
<dbReference type="Pfam" id="PF02518">
    <property type="entry name" value="HATPase_c"/>
    <property type="match status" value="1"/>
</dbReference>
<evidence type="ECO:0000256" key="1">
    <source>
        <dbReference type="ARBA" id="ARBA00000185"/>
    </source>
</evidence>
<dbReference type="InterPro" id="IPR036890">
    <property type="entry name" value="HATPase_C_sf"/>
</dbReference>
<sequence>MAESSYSARHLTVLEGLEAVRKRPGMYIGTTDSRGLMHCLWEIIDNSVDEALAGHGADIKITLHGDGSVTVADNGRGVPVDVEPRSGLSGVELVFTKLHAGGKFGGGGYASSGGLHGVGASVVNALSSRLDVEVDRDGKTWAMSFRHGEPGEFAGEGPDSAFTPFDRATELRVVGKVKKGVTGTRVRYWADPQIFLPTARFEVDSLVARARQTAFLVTGLTIEIEDHRAESLDESGAPTLHTFNYEGGISEFVNFLALDAPVTDTWRVQDSGKFTETVPVMDEETGHLVSREVERECEVDIALRWGTGYDTEIQSFVNIIATPKGGTHLAGFEQGLTKFFRKQIEANARKLKAGSDKPDKDDILTGLTAVVTVRVPEPQFEGQTKEVLGTAAVRQIVSRAVTSALTELYESPKKHDKAQTATLLEKMVSEMKSRIAMRAQRDTARRKSTLESSSLPSKLIDCRSKDVANSELFIVEGDSALGTAKPARDSEYQALLPIRGKILNVQKASLAEMLSNAECGAIIKVIGAGSGRDFDLEAARYGKVILMSDADVDGAHIRTLLLTLFFRYMRPMLEAGRVYAAVPPLHRVIVQHSGRKPNDVIYTYSEKELQTLLTDLRKRGKKYQEPIQRYKGLGEMDADQLAETTMDRDHRTLRRVRLEDAHAAAQMFELLMGNDVAPRKEFIIENADDLDRERIDA</sequence>
<dbReference type="SMART" id="SM00433">
    <property type="entry name" value="TOP2c"/>
    <property type="match status" value="1"/>
</dbReference>
<dbReference type="InterPro" id="IPR002288">
    <property type="entry name" value="DNA_gyrase_B_C"/>
</dbReference>
<evidence type="ECO:0000256" key="6">
    <source>
        <dbReference type="ARBA" id="ARBA00022741"/>
    </source>
</evidence>
<comment type="cofactor">
    <cofactor evidence="2">
        <name>Mg(2+)</name>
        <dbReference type="ChEBI" id="CHEBI:18420"/>
    </cofactor>
</comment>
<comment type="similarity">
    <text evidence="3">Belongs to the type II topoisomerase GyrB family.</text>
</comment>
<dbReference type="SUPFAM" id="SSF56719">
    <property type="entry name" value="Type II DNA topoisomerase"/>
    <property type="match status" value="1"/>
</dbReference>
<evidence type="ECO:0000256" key="2">
    <source>
        <dbReference type="ARBA" id="ARBA00001946"/>
    </source>
</evidence>
<keyword evidence="8" id="KW-0460">Magnesium</keyword>
<protein>
    <recommendedName>
        <fullName evidence="4">DNA topoisomerase (ATP-hydrolyzing)</fullName>
        <ecNumber evidence="4">5.6.2.2</ecNumber>
    </recommendedName>
</protein>
<dbReference type="PRINTS" id="PR01159">
    <property type="entry name" value="DNAGYRASEB"/>
</dbReference>
<dbReference type="Pfam" id="PF00204">
    <property type="entry name" value="DNA_gyraseB"/>
    <property type="match status" value="1"/>
</dbReference>
<dbReference type="GO" id="GO:0046872">
    <property type="term" value="F:metal ion binding"/>
    <property type="evidence" value="ECO:0007669"/>
    <property type="project" value="UniProtKB-KW"/>
</dbReference>
<dbReference type="PRINTS" id="PR00418">
    <property type="entry name" value="TPI2FAMILY"/>
</dbReference>
<dbReference type="GO" id="GO:0006265">
    <property type="term" value="P:DNA topological change"/>
    <property type="evidence" value="ECO:0007669"/>
    <property type="project" value="InterPro"/>
</dbReference>
<dbReference type="SUPFAM" id="SSF54211">
    <property type="entry name" value="Ribosomal protein S5 domain 2-like"/>
    <property type="match status" value="1"/>
</dbReference>
<dbReference type="Pfam" id="PF00986">
    <property type="entry name" value="DNA_gyraseB_C"/>
    <property type="match status" value="1"/>
</dbReference>
<dbReference type="CDD" id="cd16928">
    <property type="entry name" value="HATPase_GyrB-like"/>
    <property type="match status" value="1"/>
</dbReference>
<keyword evidence="7" id="KW-0067">ATP-binding</keyword>
<organism evidence="13 14">
    <name type="scientific">Leucobacter aridicollis</name>
    <dbReference type="NCBI Taxonomy" id="283878"/>
    <lineage>
        <taxon>Bacteria</taxon>
        <taxon>Bacillati</taxon>
        <taxon>Actinomycetota</taxon>
        <taxon>Actinomycetes</taxon>
        <taxon>Micrococcales</taxon>
        <taxon>Microbacteriaceae</taxon>
        <taxon>Leucobacter</taxon>
    </lineage>
</organism>
<comment type="catalytic activity">
    <reaction evidence="1">
        <text>ATP-dependent breakage, passage and rejoining of double-stranded DNA.</text>
        <dbReference type="EC" id="5.6.2.2"/>
    </reaction>
</comment>